<feature type="domain" description="4Fe-4S ferredoxin-type" evidence="6">
    <location>
        <begin position="2"/>
        <end position="31"/>
    </location>
</feature>
<reference evidence="7" key="1">
    <citation type="submission" date="2022-11" db="EMBL/GenBank/DDBJ databases">
        <title>Marilongibacter aestuarii gen. nov., sp. nov., isolated from tidal flat sediment.</title>
        <authorList>
            <person name="Jiayan W."/>
        </authorList>
    </citation>
    <scope>NUCLEOTIDE SEQUENCE</scope>
    <source>
        <strain evidence="7">Z1-6</strain>
    </source>
</reference>
<dbReference type="AlphaFoldDB" id="A0A9X3F9G9"/>
<dbReference type="RefSeq" id="WP_343335316.1">
    <property type="nucleotide sequence ID" value="NZ_JAPOHD010000065.1"/>
</dbReference>
<evidence type="ECO:0000256" key="1">
    <source>
        <dbReference type="ARBA" id="ARBA00007118"/>
    </source>
</evidence>
<dbReference type="GO" id="GO:0051536">
    <property type="term" value="F:iron-sulfur cluster binding"/>
    <property type="evidence" value="ECO:0007669"/>
    <property type="project" value="UniProtKB-KW"/>
</dbReference>
<dbReference type="SUPFAM" id="SSF54862">
    <property type="entry name" value="4Fe-4S ferredoxins"/>
    <property type="match status" value="1"/>
</dbReference>
<evidence type="ECO:0000256" key="5">
    <source>
        <dbReference type="ARBA" id="ARBA00023014"/>
    </source>
</evidence>
<evidence type="ECO:0000313" key="8">
    <source>
        <dbReference type="Proteomes" id="UP001145087"/>
    </source>
</evidence>
<dbReference type="GO" id="GO:0046872">
    <property type="term" value="F:metal ion binding"/>
    <property type="evidence" value="ECO:0007669"/>
    <property type="project" value="UniProtKB-KW"/>
</dbReference>
<gene>
    <name evidence="7" type="ORF">OU798_21770</name>
</gene>
<dbReference type="Gene3D" id="3.30.70.20">
    <property type="match status" value="1"/>
</dbReference>
<dbReference type="Gene3D" id="3.40.109.10">
    <property type="entry name" value="NADH Oxidase"/>
    <property type="match status" value="1"/>
</dbReference>
<dbReference type="SUPFAM" id="SSF55469">
    <property type="entry name" value="FMN-dependent nitroreductase-like"/>
    <property type="match status" value="1"/>
</dbReference>
<dbReference type="PANTHER" id="PTHR43673">
    <property type="entry name" value="NAD(P)H NITROREDUCTASE YDGI-RELATED"/>
    <property type="match status" value="1"/>
</dbReference>
<dbReference type="CDD" id="cd02143">
    <property type="entry name" value="nitroreductase_FeS-like"/>
    <property type="match status" value="1"/>
</dbReference>
<dbReference type="Pfam" id="PF00881">
    <property type="entry name" value="Nitroreductase"/>
    <property type="match status" value="1"/>
</dbReference>
<keyword evidence="8" id="KW-1185">Reference proteome</keyword>
<evidence type="ECO:0000313" key="7">
    <source>
        <dbReference type="EMBL" id="MCY1722991.1"/>
    </source>
</evidence>
<protein>
    <submittedName>
        <fullName evidence="7">Nitroreductase family protein</fullName>
    </submittedName>
</protein>
<comment type="similarity">
    <text evidence="1">Belongs to the nitroreductase family.</text>
</comment>
<proteinExistence type="inferred from homology"/>
<keyword evidence="5" id="KW-0411">Iron-sulfur</keyword>
<keyword evidence="2" id="KW-0479">Metal-binding</keyword>
<organism evidence="7 8">
    <name type="scientific">Draconibacterium aestuarii</name>
    <dbReference type="NCBI Taxonomy" id="2998507"/>
    <lineage>
        <taxon>Bacteria</taxon>
        <taxon>Pseudomonadati</taxon>
        <taxon>Bacteroidota</taxon>
        <taxon>Bacteroidia</taxon>
        <taxon>Marinilabiliales</taxon>
        <taxon>Prolixibacteraceae</taxon>
        <taxon>Draconibacterium</taxon>
    </lineage>
</organism>
<dbReference type="PANTHER" id="PTHR43673:SF10">
    <property type="entry name" value="NADH DEHYDROGENASE_NAD(P)H NITROREDUCTASE XCC3605-RELATED"/>
    <property type="match status" value="1"/>
</dbReference>
<dbReference type="InterPro" id="IPR000415">
    <property type="entry name" value="Nitroreductase-like"/>
</dbReference>
<dbReference type="Proteomes" id="UP001145087">
    <property type="component" value="Unassembled WGS sequence"/>
</dbReference>
<dbReference type="EMBL" id="JAPOHD010000065">
    <property type="protein sequence ID" value="MCY1722991.1"/>
    <property type="molecule type" value="Genomic_DNA"/>
</dbReference>
<evidence type="ECO:0000256" key="3">
    <source>
        <dbReference type="ARBA" id="ARBA00023002"/>
    </source>
</evidence>
<evidence type="ECO:0000256" key="4">
    <source>
        <dbReference type="ARBA" id="ARBA00023004"/>
    </source>
</evidence>
<dbReference type="PROSITE" id="PS51379">
    <property type="entry name" value="4FE4S_FER_2"/>
    <property type="match status" value="2"/>
</dbReference>
<comment type="caution">
    <text evidence="7">The sequence shown here is derived from an EMBL/GenBank/DDBJ whole genome shotgun (WGS) entry which is preliminary data.</text>
</comment>
<dbReference type="PROSITE" id="PS00198">
    <property type="entry name" value="4FE4S_FER_1"/>
    <property type="match status" value="2"/>
</dbReference>
<accession>A0A9X3F9G9</accession>
<dbReference type="Pfam" id="PF14697">
    <property type="entry name" value="Fer4_21"/>
    <property type="match status" value="1"/>
</dbReference>
<dbReference type="GO" id="GO:0016491">
    <property type="term" value="F:oxidoreductase activity"/>
    <property type="evidence" value="ECO:0007669"/>
    <property type="project" value="UniProtKB-KW"/>
</dbReference>
<feature type="domain" description="4Fe-4S ferredoxin-type" evidence="6">
    <location>
        <begin position="33"/>
        <end position="63"/>
    </location>
</feature>
<keyword evidence="4" id="KW-0408">Iron</keyword>
<evidence type="ECO:0000256" key="2">
    <source>
        <dbReference type="ARBA" id="ARBA00022723"/>
    </source>
</evidence>
<dbReference type="InterPro" id="IPR017896">
    <property type="entry name" value="4Fe4S_Fe-S-bd"/>
</dbReference>
<keyword evidence="3" id="KW-0560">Oxidoreductase</keyword>
<evidence type="ECO:0000259" key="6">
    <source>
        <dbReference type="PROSITE" id="PS51379"/>
    </source>
</evidence>
<dbReference type="InterPro" id="IPR029479">
    <property type="entry name" value="Nitroreductase"/>
</dbReference>
<dbReference type="InterPro" id="IPR017900">
    <property type="entry name" value="4Fe4S_Fe_S_CS"/>
</dbReference>
<name>A0A9X3F9G9_9BACT</name>
<sequence length="275" mass="30768">MIDFKIDKKKCIKCGLCAQECPVLIIDGKTEYPEIKEGKEKQCIKCQHCLAVCPTAALSIWGKNPEDSIPVTDELPTPEDMERLIKTRRSIRKFKKEEINQELIQKLLETAAYAPTGHNKNSVLFSVTDSKEQLNKLRTAVYDGIKRAGDAGTLPETMAFLGDLQRLWDSKQIDVLFRDAPHVLITSAPKNVASPDADCHIALSYFELLANTYRVGTLWNGFIKMVLKDIAPGIGRQIGIPEDHVIGYVLLFGKPAVKFTRSVQSEGLNLNRIEL</sequence>